<name>A0A815H9L3_ADIRI</name>
<dbReference type="EMBL" id="CAJNOR010008044">
    <property type="protein sequence ID" value="CAF1627671.1"/>
    <property type="molecule type" value="Genomic_DNA"/>
</dbReference>
<dbReference type="EMBL" id="CAJNOJ010000261">
    <property type="protein sequence ID" value="CAF1348581.1"/>
    <property type="molecule type" value="Genomic_DNA"/>
</dbReference>
<sequence>MYRQQRVQADNKRDISLNKYTSNPAFVNNGYIDEHTRAHDENVSNDITDDQPTTGETVQNKANESSALRLKPFQIFRFADKWDIIMMIMGLSAAIASGAFYPLILLLYQTVIDSFIAIDRNQTEFETTSANIGLNCRNRTSYLGSDLSPYDNIMSILKWYAIFGVTCFVLLWIAFNCWIISAERQVRKMRYALINNIMRQDIGWFDCRSSSDLSSGLLVDALDNVRDGIGYQVADCTALLARIVACLAYSIWNGWKLSLVFLSVSPLIIIAFNITVVVSILFDCLTTLMAFFSIVYKENTEFIWTI</sequence>
<evidence type="ECO:0000256" key="6">
    <source>
        <dbReference type="SAM" id="Phobius"/>
    </source>
</evidence>
<evidence type="ECO:0000256" key="1">
    <source>
        <dbReference type="ARBA" id="ARBA00004141"/>
    </source>
</evidence>
<comment type="caution">
    <text evidence="8">The sequence shown here is derived from an EMBL/GenBank/DDBJ whole genome shotgun (WGS) entry which is preliminary data.</text>
</comment>
<protein>
    <recommendedName>
        <fullName evidence="7">ABC transmembrane type-1 domain-containing protein</fullName>
    </recommendedName>
</protein>
<gene>
    <name evidence="8" type="ORF">EDS130_LOCUS33144</name>
    <name evidence="9" type="ORF">XAT740_LOCUS51133</name>
</gene>
<dbReference type="GO" id="GO:0005524">
    <property type="term" value="F:ATP binding"/>
    <property type="evidence" value="ECO:0007669"/>
    <property type="project" value="InterPro"/>
</dbReference>
<reference evidence="8" key="1">
    <citation type="submission" date="2021-02" db="EMBL/GenBank/DDBJ databases">
        <authorList>
            <person name="Nowell W R."/>
        </authorList>
    </citation>
    <scope>NUCLEOTIDE SEQUENCE</scope>
</reference>
<keyword evidence="2 6" id="KW-0812">Transmembrane</keyword>
<dbReference type="Gene3D" id="1.20.1560.10">
    <property type="entry name" value="ABC transporter type 1, transmembrane domain"/>
    <property type="match status" value="1"/>
</dbReference>
<evidence type="ECO:0000259" key="7">
    <source>
        <dbReference type="PROSITE" id="PS50929"/>
    </source>
</evidence>
<evidence type="ECO:0000313" key="8">
    <source>
        <dbReference type="EMBL" id="CAF1348581.1"/>
    </source>
</evidence>
<evidence type="ECO:0000313" key="10">
    <source>
        <dbReference type="Proteomes" id="UP000663828"/>
    </source>
</evidence>
<dbReference type="InterPro" id="IPR011527">
    <property type="entry name" value="ABC1_TM_dom"/>
</dbReference>
<evidence type="ECO:0000256" key="3">
    <source>
        <dbReference type="ARBA" id="ARBA00022989"/>
    </source>
</evidence>
<dbReference type="PANTHER" id="PTHR24222">
    <property type="entry name" value="ABC TRANSPORTER B FAMILY"/>
    <property type="match status" value="1"/>
</dbReference>
<organism evidence="8 11">
    <name type="scientific">Adineta ricciae</name>
    <name type="common">Rotifer</name>
    <dbReference type="NCBI Taxonomy" id="249248"/>
    <lineage>
        <taxon>Eukaryota</taxon>
        <taxon>Metazoa</taxon>
        <taxon>Spiralia</taxon>
        <taxon>Gnathifera</taxon>
        <taxon>Rotifera</taxon>
        <taxon>Eurotatoria</taxon>
        <taxon>Bdelloidea</taxon>
        <taxon>Adinetida</taxon>
        <taxon>Adinetidae</taxon>
        <taxon>Adineta</taxon>
    </lineage>
</organism>
<accession>A0A815H9L3</accession>
<dbReference type="Pfam" id="PF00664">
    <property type="entry name" value="ABC_membrane"/>
    <property type="match status" value="1"/>
</dbReference>
<feature type="region of interest" description="Disordered" evidence="5">
    <location>
        <begin position="42"/>
        <end position="63"/>
    </location>
</feature>
<proteinExistence type="predicted"/>
<evidence type="ECO:0000256" key="5">
    <source>
        <dbReference type="SAM" id="MobiDB-lite"/>
    </source>
</evidence>
<dbReference type="PROSITE" id="PS50929">
    <property type="entry name" value="ABC_TM1F"/>
    <property type="match status" value="1"/>
</dbReference>
<feature type="transmembrane region" description="Helical" evidence="6">
    <location>
        <begin position="267"/>
        <end position="296"/>
    </location>
</feature>
<dbReference type="InterPro" id="IPR039421">
    <property type="entry name" value="Type_1_exporter"/>
</dbReference>
<dbReference type="Proteomes" id="UP000663828">
    <property type="component" value="Unassembled WGS sequence"/>
</dbReference>
<evidence type="ECO:0000313" key="11">
    <source>
        <dbReference type="Proteomes" id="UP000663852"/>
    </source>
</evidence>
<dbReference type="PANTHER" id="PTHR24222:SF76">
    <property type="entry name" value="MYCOBACTIN IMPORT ATP-BINDING_PERMEASE PROTEIN IRTB"/>
    <property type="match status" value="1"/>
</dbReference>
<comment type="subcellular location">
    <subcellularLocation>
        <location evidence="1">Membrane</location>
        <topology evidence="1">Multi-pass membrane protein</topology>
    </subcellularLocation>
</comment>
<keyword evidence="3 6" id="KW-1133">Transmembrane helix</keyword>
<evidence type="ECO:0000256" key="2">
    <source>
        <dbReference type="ARBA" id="ARBA00022692"/>
    </source>
</evidence>
<dbReference type="SUPFAM" id="SSF90123">
    <property type="entry name" value="ABC transporter transmembrane region"/>
    <property type="match status" value="1"/>
</dbReference>
<evidence type="ECO:0000256" key="4">
    <source>
        <dbReference type="ARBA" id="ARBA00023136"/>
    </source>
</evidence>
<dbReference type="AlphaFoldDB" id="A0A815H9L3"/>
<evidence type="ECO:0000313" key="9">
    <source>
        <dbReference type="EMBL" id="CAF1627671.1"/>
    </source>
</evidence>
<dbReference type="GO" id="GO:0005886">
    <property type="term" value="C:plasma membrane"/>
    <property type="evidence" value="ECO:0007669"/>
    <property type="project" value="TreeGrafter"/>
</dbReference>
<feature type="transmembrane region" description="Helical" evidence="6">
    <location>
        <begin position="84"/>
        <end position="108"/>
    </location>
</feature>
<dbReference type="OrthoDB" id="6500128at2759"/>
<feature type="transmembrane region" description="Helical" evidence="6">
    <location>
        <begin position="159"/>
        <end position="180"/>
    </location>
</feature>
<feature type="domain" description="ABC transmembrane type-1" evidence="7">
    <location>
        <begin position="88"/>
        <end position="274"/>
    </location>
</feature>
<feature type="compositionally biased region" description="Polar residues" evidence="5">
    <location>
        <begin position="44"/>
        <end position="63"/>
    </location>
</feature>
<dbReference type="GO" id="GO:0140359">
    <property type="term" value="F:ABC-type transporter activity"/>
    <property type="evidence" value="ECO:0007669"/>
    <property type="project" value="InterPro"/>
</dbReference>
<keyword evidence="4 6" id="KW-0472">Membrane</keyword>
<keyword evidence="10" id="KW-1185">Reference proteome</keyword>
<dbReference type="Proteomes" id="UP000663852">
    <property type="component" value="Unassembled WGS sequence"/>
</dbReference>
<dbReference type="InterPro" id="IPR036640">
    <property type="entry name" value="ABC1_TM_sf"/>
</dbReference>